<keyword evidence="3 12" id="KW-0136">Cellulose degradation</keyword>
<dbReference type="GO" id="GO:0005576">
    <property type="term" value="C:extracellular region"/>
    <property type="evidence" value="ECO:0007669"/>
    <property type="project" value="InterPro"/>
</dbReference>
<feature type="binding site" evidence="9">
    <location>
        <position position="168"/>
    </location>
    <ligand>
        <name>substrate</name>
    </ligand>
</feature>
<dbReference type="RefSeq" id="XP_007672151.1">
    <property type="nucleotide sequence ID" value="XM_007673961.1"/>
</dbReference>
<evidence type="ECO:0000256" key="4">
    <source>
        <dbReference type="ARBA" id="ARBA00023157"/>
    </source>
</evidence>
<reference evidence="14 15" key="1">
    <citation type="journal article" date="2012" name="PLoS Pathog.">
        <title>Diverse lifestyles and strategies of plant pathogenesis encoded in the genomes of eighteen Dothideomycetes fungi.</title>
        <authorList>
            <person name="Ohm R.A."/>
            <person name="Feau N."/>
            <person name="Henrissat B."/>
            <person name="Schoch C.L."/>
            <person name="Horwitz B.A."/>
            <person name="Barry K.W."/>
            <person name="Condon B.J."/>
            <person name="Copeland A.C."/>
            <person name="Dhillon B."/>
            <person name="Glaser F."/>
            <person name="Hesse C.N."/>
            <person name="Kosti I."/>
            <person name="LaButti K."/>
            <person name="Lindquist E.A."/>
            <person name="Lucas S."/>
            <person name="Salamov A.A."/>
            <person name="Bradshaw R.E."/>
            <person name="Ciuffetti L."/>
            <person name="Hamelin R.C."/>
            <person name="Kema G.H.J."/>
            <person name="Lawrence C."/>
            <person name="Scott J.A."/>
            <person name="Spatafora J.W."/>
            <person name="Turgeon B.G."/>
            <person name="de Wit P.J.G.M."/>
            <person name="Zhong S."/>
            <person name="Goodwin S.B."/>
            <person name="Grigoriev I.V."/>
        </authorList>
    </citation>
    <scope>NUCLEOTIDE SEQUENCE [LARGE SCALE GENOMIC DNA]</scope>
    <source>
        <strain evidence="14 15">UAMH 10762</strain>
    </source>
</reference>
<dbReference type="PROSITE" id="PS00656">
    <property type="entry name" value="GLYCOSYL_HYDROL_F6_2"/>
    <property type="match status" value="1"/>
</dbReference>
<feature type="binding site" evidence="9">
    <location>
        <position position="302"/>
    </location>
    <ligand>
        <name>substrate</name>
    </ligand>
</feature>
<feature type="active site" description="Proton acceptor" evidence="8">
    <location>
        <position position="436"/>
    </location>
</feature>
<dbReference type="PROSITE" id="PS51164">
    <property type="entry name" value="CBM1_2"/>
    <property type="match status" value="1"/>
</dbReference>
<dbReference type="eggNOG" id="ENOG502QWHE">
    <property type="taxonomic scope" value="Eukaryota"/>
</dbReference>
<evidence type="ECO:0000256" key="1">
    <source>
        <dbReference type="ARBA" id="ARBA00022729"/>
    </source>
</evidence>
<feature type="binding site" evidence="9">
    <location>
        <position position="305"/>
    </location>
    <ligand>
        <name>substrate</name>
    </ligand>
</feature>
<dbReference type="HOGENOM" id="CLU_015488_0_0_1"/>
<feature type="signal peptide" evidence="12">
    <location>
        <begin position="1"/>
        <end position="17"/>
    </location>
</feature>
<dbReference type="PRINTS" id="PR00733">
    <property type="entry name" value="GLHYDRLASE6"/>
</dbReference>
<evidence type="ECO:0000256" key="10">
    <source>
        <dbReference type="PROSITE-ProRule" id="PRU10056"/>
    </source>
</evidence>
<evidence type="ECO:0000256" key="8">
    <source>
        <dbReference type="PIRSR" id="PIRSR001100-1"/>
    </source>
</evidence>
<evidence type="ECO:0000256" key="2">
    <source>
        <dbReference type="ARBA" id="ARBA00022801"/>
    </source>
</evidence>
<gene>
    <name evidence="14" type="ORF">BAUCODRAFT_20949</name>
</gene>
<feature type="active site" evidence="10">
    <location>
        <position position="211"/>
    </location>
</feature>
<dbReference type="InterPro" id="IPR035971">
    <property type="entry name" value="CBD_sf"/>
</dbReference>
<evidence type="ECO:0000256" key="9">
    <source>
        <dbReference type="PIRSR" id="PIRSR001100-2"/>
    </source>
</evidence>
<feature type="binding site" evidence="9">
    <location>
        <position position="402"/>
    </location>
    <ligand>
        <name>substrate</name>
    </ligand>
</feature>
<dbReference type="SUPFAM" id="SSF51989">
    <property type="entry name" value="Glycosyl hydrolases family 6, cellulases"/>
    <property type="match status" value="1"/>
</dbReference>
<dbReference type="PANTHER" id="PTHR34876">
    <property type="match status" value="1"/>
</dbReference>
<dbReference type="InterPro" id="IPR016288">
    <property type="entry name" value="Beta_cellobiohydrolase"/>
</dbReference>
<dbReference type="InterPro" id="IPR001524">
    <property type="entry name" value="Glyco_hydro_6_CS"/>
</dbReference>
<accession>M2MVH2</accession>
<organism evidence="14 15">
    <name type="scientific">Baudoinia panamericana (strain UAMH 10762)</name>
    <name type="common">Angels' share fungus</name>
    <name type="synonym">Baudoinia compniacensis (strain UAMH 10762)</name>
    <dbReference type="NCBI Taxonomy" id="717646"/>
    <lineage>
        <taxon>Eukaryota</taxon>
        <taxon>Fungi</taxon>
        <taxon>Dikarya</taxon>
        <taxon>Ascomycota</taxon>
        <taxon>Pezizomycotina</taxon>
        <taxon>Dothideomycetes</taxon>
        <taxon>Dothideomycetidae</taxon>
        <taxon>Mycosphaerellales</taxon>
        <taxon>Teratosphaeriaceae</taxon>
        <taxon>Baudoinia</taxon>
    </lineage>
</organism>
<evidence type="ECO:0000256" key="12">
    <source>
        <dbReference type="RuleBase" id="RU361186"/>
    </source>
</evidence>
<dbReference type="SUPFAM" id="SSF57180">
    <property type="entry name" value="Cellulose-binding domain"/>
    <property type="match status" value="1"/>
</dbReference>
<dbReference type="EC" id="3.2.1.-" evidence="12"/>
<feature type="binding site" evidence="9">
    <location>
        <position position="166"/>
    </location>
    <ligand>
        <name>substrate</name>
    </ligand>
</feature>
<feature type="binding site" evidence="9">
    <location>
        <position position="434"/>
    </location>
    <ligand>
        <name>substrate</name>
    </ligand>
</feature>
<evidence type="ECO:0000256" key="6">
    <source>
        <dbReference type="ARBA" id="ARBA00023295"/>
    </source>
</evidence>
<dbReference type="PROSITE" id="PS00562">
    <property type="entry name" value="CBM1_1"/>
    <property type="match status" value="1"/>
</dbReference>
<dbReference type="InterPro" id="IPR000254">
    <property type="entry name" value="CBD"/>
</dbReference>
<dbReference type="OrthoDB" id="64893at2759"/>
<dbReference type="GO" id="GO:0004553">
    <property type="term" value="F:hydrolase activity, hydrolyzing O-glycosyl compounds"/>
    <property type="evidence" value="ECO:0007669"/>
    <property type="project" value="InterPro"/>
</dbReference>
<dbReference type="PIRSF" id="PIRSF001100">
    <property type="entry name" value="Beta_cellobiohydrolase"/>
    <property type="match status" value="1"/>
</dbReference>
<keyword evidence="2 12" id="KW-0378">Hydrolase</keyword>
<keyword evidence="6 12" id="KW-0326">Glycosidase</keyword>
<evidence type="ECO:0000256" key="11">
    <source>
        <dbReference type="PROSITE-ProRule" id="PRU10057"/>
    </source>
</evidence>
<proteinExistence type="inferred from homology"/>
<dbReference type="SMART" id="SM00236">
    <property type="entry name" value="fCBD"/>
    <property type="match status" value="1"/>
</dbReference>
<keyword evidence="1 12" id="KW-0732">Signal</keyword>
<evidence type="ECO:0000313" key="14">
    <source>
        <dbReference type="EMBL" id="EMD00967.1"/>
    </source>
</evidence>
<dbReference type="Proteomes" id="UP000011761">
    <property type="component" value="Unassembled WGS sequence"/>
</dbReference>
<dbReference type="GO" id="GO:0030248">
    <property type="term" value="F:cellulose binding"/>
    <property type="evidence" value="ECO:0007669"/>
    <property type="project" value="InterPro"/>
</dbReference>
<keyword evidence="15" id="KW-1185">Reference proteome</keyword>
<dbReference type="GeneID" id="19109704"/>
<dbReference type="KEGG" id="bcom:BAUCODRAFT_20949"/>
<dbReference type="EMBL" id="KB445550">
    <property type="protein sequence ID" value="EMD00967.1"/>
    <property type="molecule type" value="Genomic_DNA"/>
</dbReference>
<dbReference type="InterPro" id="IPR036434">
    <property type="entry name" value="Beta_cellobiohydrolase_sf"/>
</dbReference>
<keyword evidence="7 12" id="KW-0624">Polysaccharide degradation</keyword>
<feature type="binding site" evidence="9">
    <location>
        <position position="430"/>
    </location>
    <ligand>
        <name>substrate</name>
    </ligand>
</feature>
<feature type="binding site" evidence="9">
    <location>
        <position position="341"/>
    </location>
    <ligand>
        <name>substrate</name>
    </ligand>
</feature>
<evidence type="ECO:0000313" key="15">
    <source>
        <dbReference type="Proteomes" id="UP000011761"/>
    </source>
</evidence>
<protein>
    <recommendedName>
        <fullName evidence="12">Glucanase</fullName>
        <ecNumber evidence="12">3.2.1.-</ecNumber>
    </recommendedName>
</protein>
<dbReference type="PROSITE" id="PS00655">
    <property type="entry name" value="GLYCOSYL_HYDROL_F6_1"/>
    <property type="match status" value="1"/>
</dbReference>
<dbReference type="GO" id="GO:0030245">
    <property type="term" value="P:cellulose catabolic process"/>
    <property type="evidence" value="ECO:0007669"/>
    <property type="project" value="UniProtKB-KW"/>
</dbReference>
<evidence type="ECO:0000256" key="5">
    <source>
        <dbReference type="ARBA" id="ARBA00023277"/>
    </source>
</evidence>
<keyword evidence="4" id="KW-1015">Disulfide bond</keyword>
<dbReference type="PANTHER" id="PTHR34876:SF4">
    <property type="entry name" value="1,4-BETA-D-GLUCAN CELLOBIOHYDROLASE C-RELATED"/>
    <property type="match status" value="1"/>
</dbReference>
<dbReference type="FunFam" id="3.20.20.40:FF:000001">
    <property type="entry name" value="Glucanase"/>
    <property type="match status" value="1"/>
</dbReference>
<evidence type="ECO:0000256" key="3">
    <source>
        <dbReference type="ARBA" id="ARBA00023001"/>
    </source>
</evidence>
<dbReference type="OMA" id="EVHTLAM"/>
<dbReference type="STRING" id="717646.M2MVH2"/>
<dbReference type="Pfam" id="PF01341">
    <property type="entry name" value="Glyco_hydro_6"/>
    <property type="match status" value="1"/>
</dbReference>
<keyword evidence="5 12" id="KW-0119">Carbohydrate metabolism</keyword>
<feature type="domain" description="CBM1" evidence="13">
    <location>
        <begin position="18"/>
        <end position="54"/>
    </location>
</feature>
<evidence type="ECO:0000256" key="7">
    <source>
        <dbReference type="ARBA" id="ARBA00023326"/>
    </source>
</evidence>
<feature type="active site" description="Proton donor" evidence="8 11">
    <location>
        <position position="257"/>
    </location>
</feature>
<dbReference type="Pfam" id="PF00734">
    <property type="entry name" value="CBM_1"/>
    <property type="match status" value="1"/>
</dbReference>
<feature type="chain" id="PRO_5005140079" description="Glucanase" evidence="12">
    <location>
        <begin position="18"/>
        <end position="482"/>
    </location>
</feature>
<evidence type="ECO:0000259" key="13">
    <source>
        <dbReference type="PROSITE" id="PS51164"/>
    </source>
</evidence>
<comment type="similarity">
    <text evidence="12">Belongs to the glycosyl hydrolase family 6.</text>
</comment>
<sequence>MAPSTLVLALMFSSVLAQTQSPWGQCGGSGYGGATICTSAYYCSTQGPYYAQCVPGTATTGAAGTTTKPASTSTSAASATKPSSTLATVVRTSTPILATSTTSARSTTSAPITTSTAAASGNPFVGKQMYPNPFYSSEVVNLAIPSLPTSLKAAASAVAIVPSFFWMDTRSKVPMQVLMGSMLDDIAAKNKAGANPPYMGIFVVYDLPDRDCSALASNGEYSTANNGVANYKGYIDDIVANLKNHSSVSVALVVEPDSLGNLVTNLNVAKCANAQSAYLECYNYALTHLNLPNVAMYIDAGHAGWLGWSANLQPAADLFAQVYKNASSPAAVRGLVTNVANYNAWSIATCPSYTQGNANCDEKRYINALAPLLQAEGFPAHFITDTGRDGVQPTSQQAWGDWCNVKGAGFGARPGTNTGDPLEDAFVWVKPGGESDGTSNSSSTRYDAHCGYADALTPAPEAGSWFQAYFQQLLTNANPSFT</sequence>
<name>M2MVH2_BAUPA</name>
<dbReference type="AlphaFoldDB" id="M2MVH2"/>
<dbReference type="Gene3D" id="3.20.20.40">
    <property type="entry name" value="1, 4-beta cellobiohydrolase"/>
    <property type="match status" value="1"/>
</dbReference>